<dbReference type="SUPFAM" id="SSF48264">
    <property type="entry name" value="Cytochrome P450"/>
    <property type="match status" value="1"/>
</dbReference>
<feature type="binding site" description="axial binding residue" evidence="5">
    <location>
        <position position="470"/>
    </location>
    <ligand>
        <name>heme</name>
        <dbReference type="ChEBI" id="CHEBI:30413"/>
    </ligand>
    <ligandPart>
        <name>Fe</name>
        <dbReference type="ChEBI" id="CHEBI:18248"/>
    </ligandPart>
</feature>
<dbReference type="CDD" id="cd11064">
    <property type="entry name" value="CYP86A"/>
    <property type="match status" value="1"/>
</dbReference>
<proteinExistence type="inferred from homology"/>
<accession>A0A3S3PVJ2</accession>
<name>A0A3S3PVJ2_9MAGN</name>
<evidence type="ECO:0000256" key="6">
    <source>
        <dbReference type="RuleBase" id="RU000461"/>
    </source>
</evidence>
<comment type="similarity">
    <text evidence="1 6">Belongs to the cytochrome P450 family.</text>
</comment>
<comment type="cofactor">
    <cofactor evidence="5">
        <name>heme</name>
        <dbReference type="ChEBI" id="CHEBI:30413"/>
    </cofactor>
</comment>
<dbReference type="Proteomes" id="UP000283530">
    <property type="component" value="Unassembled WGS sequence"/>
</dbReference>
<evidence type="ECO:0000313" key="8">
    <source>
        <dbReference type="Proteomes" id="UP000283530"/>
    </source>
</evidence>
<dbReference type="GO" id="GO:0020037">
    <property type="term" value="F:heme binding"/>
    <property type="evidence" value="ECO:0007669"/>
    <property type="project" value="InterPro"/>
</dbReference>
<organism evidence="7 8">
    <name type="scientific">Cinnamomum micranthum f. kanehirae</name>
    <dbReference type="NCBI Taxonomy" id="337451"/>
    <lineage>
        <taxon>Eukaryota</taxon>
        <taxon>Viridiplantae</taxon>
        <taxon>Streptophyta</taxon>
        <taxon>Embryophyta</taxon>
        <taxon>Tracheophyta</taxon>
        <taxon>Spermatophyta</taxon>
        <taxon>Magnoliopsida</taxon>
        <taxon>Magnoliidae</taxon>
        <taxon>Laurales</taxon>
        <taxon>Lauraceae</taxon>
        <taxon>Cinnamomum</taxon>
    </lineage>
</organism>
<evidence type="ECO:0000256" key="2">
    <source>
        <dbReference type="ARBA" id="ARBA00022723"/>
    </source>
</evidence>
<evidence type="ECO:0000256" key="5">
    <source>
        <dbReference type="PIRSR" id="PIRSR602401-1"/>
    </source>
</evidence>
<dbReference type="AlphaFoldDB" id="A0A3S3PVJ2"/>
<evidence type="ECO:0000256" key="3">
    <source>
        <dbReference type="ARBA" id="ARBA00023002"/>
    </source>
</evidence>
<dbReference type="PRINTS" id="PR00385">
    <property type="entry name" value="P450"/>
</dbReference>
<dbReference type="PRINTS" id="PR00463">
    <property type="entry name" value="EP450I"/>
</dbReference>
<dbReference type="InterPro" id="IPR001128">
    <property type="entry name" value="Cyt_P450"/>
</dbReference>
<protein>
    <submittedName>
        <fullName evidence="7">Alkane hydroxylase MAH1-like protein</fullName>
    </submittedName>
</protein>
<evidence type="ECO:0000313" key="7">
    <source>
        <dbReference type="EMBL" id="RWR74260.1"/>
    </source>
</evidence>
<reference evidence="7 8" key="1">
    <citation type="journal article" date="2019" name="Nat. Plants">
        <title>Stout camphor tree genome fills gaps in understanding of flowering plant genome evolution.</title>
        <authorList>
            <person name="Chaw S.M."/>
            <person name="Liu Y.C."/>
            <person name="Wu Y.W."/>
            <person name="Wang H.Y."/>
            <person name="Lin C.I."/>
            <person name="Wu C.S."/>
            <person name="Ke H.M."/>
            <person name="Chang L.Y."/>
            <person name="Hsu C.Y."/>
            <person name="Yang H.T."/>
            <person name="Sudianto E."/>
            <person name="Hsu M.H."/>
            <person name="Wu K.P."/>
            <person name="Wang L.N."/>
            <person name="Leebens-Mack J.H."/>
            <person name="Tsai I.J."/>
        </authorList>
    </citation>
    <scope>NUCLEOTIDE SEQUENCE [LARGE SCALE GENOMIC DNA]</scope>
    <source>
        <strain evidence="8">cv. Chaw 1501</strain>
        <tissue evidence="7">Young leaves</tissue>
    </source>
</reference>
<comment type="caution">
    <text evidence="7">The sequence shown here is derived from an EMBL/GenBank/DDBJ whole genome shotgun (WGS) entry which is preliminary data.</text>
</comment>
<dbReference type="GO" id="GO:0004497">
    <property type="term" value="F:monooxygenase activity"/>
    <property type="evidence" value="ECO:0007669"/>
    <property type="project" value="UniProtKB-KW"/>
</dbReference>
<dbReference type="GO" id="GO:0006629">
    <property type="term" value="P:lipid metabolic process"/>
    <property type="evidence" value="ECO:0007669"/>
    <property type="project" value="UniProtKB-ARBA"/>
</dbReference>
<gene>
    <name evidence="7" type="ORF">CKAN_00258400</name>
</gene>
<dbReference type="OrthoDB" id="1470350at2759"/>
<dbReference type="EMBL" id="QPKB01000001">
    <property type="protein sequence ID" value="RWR74260.1"/>
    <property type="molecule type" value="Genomic_DNA"/>
</dbReference>
<dbReference type="PANTHER" id="PTHR24296">
    <property type="entry name" value="CYTOCHROME P450"/>
    <property type="match status" value="1"/>
</dbReference>
<evidence type="ECO:0000256" key="1">
    <source>
        <dbReference type="ARBA" id="ARBA00010617"/>
    </source>
</evidence>
<keyword evidence="6" id="KW-0503">Monooxygenase</keyword>
<keyword evidence="2 5" id="KW-0479">Metal-binding</keyword>
<dbReference type="STRING" id="337451.A0A3S3PVJ2"/>
<dbReference type="Pfam" id="PF00067">
    <property type="entry name" value="p450"/>
    <property type="match status" value="1"/>
</dbReference>
<keyword evidence="8" id="KW-1185">Reference proteome</keyword>
<dbReference type="InterPro" id="IPR036396">
    <property type="entry name" value="Cyt_P450_sf"/>
</dbReference>
<dbReference type="InterPro" id="IPR017972">
    <property type="entry name" value="Cyt_P450_CS"/>
</dbReference>
<keyword evidence="4 5" id="KW-0408">Iron</keyword>
<dbReference type="PROSITE" id="PS00086">
    <property type="entry name" value="CYTOCHROME_P450"/>
    <property type="match status" value="1"/>
</dbReference>
<dbReference type="GO" id="GO:0005506">
    <property type="term" value="F:iron ion binding"/>
    <property type="evidence" value="ECO:0007669"/>
    <property type="project" value="InterPro"/>
</dbReference>
<keyword evidence="3 6" id="KW-0560">Oxidoreductase</keyword>
<sequence length="527" mass="59940">MASVFMASLRSIIPWSYPEFLVALACFFLLGCLRRKDGLGTNWPIVGMLPSLFMNIHHVHEWSTGLLRDTGCTFRFKGPWFTQMDVLCTCHPANVNYIFSTNFTSFPKGPLFSKIFDVLGDGIFNSDSEPWRIQRKIAHSLISSERFRAFVARTSQAKVDKGLVHVLKNIIKQGEGIVDLQDVFQRFTFDNTCILVFGVDPGCLAVDFPIVPFAKAMDDAMEALLFRHVIPESWWMLLKWLNIGWEKKLAEGWKIIDQFINQHISTRREELHKSKAHGGESDCEEGGDLLTAYINYQHEDGLGLSNSDKFLRDTAVNLMLAGRDTTSSALTWFFWVVSMNPEVETKILQELKSTSPKLREGGHGKPIVFEAEELSQLVYLHAALCESLRLFPPVPFEHKSAVQPEVLPTGETIQSETRIVIPLYAMGRMESIWGKDCLEFKPERWISERGKLKFEPSYKFMAFNSGPRNCLGKEVALTQMKTVAAALLFNFHFQVLEGHPVSPKLSIILHMKNGLMVRVRERDTQMP</sequence>
<dbReference type="GO" id="GO:0016705">
    <property type="term" value="F:oxidoreductase activity, acting on paired donors, with incorporation or reduction of molecular oxygen"/>
    <property type="evidence" value="ECO:0007669"/>
    <property type="project" value="InterPro"/>
</dbReference>
<dbReference type="InterPro" id="IPR002401">
    <property type="entry name" value="Cyt_P450_E_grp-I"/>
</dbReference>
<dbReference type="Gene3D" id="1.10.630.10">
    <property type="entry name" value="Cytochrome P450"/>
    <property type="match status" value="1"/>
</dbReference>
<keyword evidence="5 6" id="KW-0349">Heme</keyword>
<evidence type="ECO:0000256" key="4">
    <source>
        <dbReference type="ARBA" id="ARBA00023004"/>
    </source>
</evidence>